<name>A0A8J3RYT6_PLARO</name>
<dbReference type="Proteomes" id="UP000655044">
    <property type="component" value="Unassembled WGS sequence"/>
</dbReference>
<dbReference type="Pfam" id="PF15428">
    <property type="entry name" value="Imm26"/>
    <property type="match status" value="1"/>
</dbReference>
<evidence type="ECO:0008006" key="3">
    <source>
        <dbReference type="Google" id="ProtNLM"/>
    </source>
</evidence>
<dbReference type="InterPro" id="IPR029278">
    <property type="entry name" value="Imm26"/>
</dbReference>
<gene>
    <name evidence="1" type="ORF">Pro02_39190</name>
</gene>
<dbReference type="AlphaFoldDB" id="A0A8J3RYT6"/>
<organism evidence="1 2">
    <name type="scientific">Planobispora rosea</name>
    <dbReference type="NCBI Taxonomy" id="35762"/>
    <lineage>
        <taxon>Bacteria</taxon>
        <taxon>Bacillati</taxon>
        <taxon>Actinomycetota</taxon>
        <taxon>Actinomycetes</taxon>
        <taxon>Streptosporangiales</taxon>
        <taxon>Streptosporangiaceae</taxon>
        <taxon>Planobispora</taxon>
    </lineage>
</organism>
<evidence type="ECO:0000313" key="2">
    <source>
        <dbReference type="Proteomes" id="UP000655044"/>
    </source>
</evidence>
<dbReference type="EMBL" id="BOOI01000035">
    <property type="protein sequence ID" value="GIH85511.1"/>
    <property type="molecule type" value="Genomic_DNA"/>
</dbReference>
<keyword evidence="2" id="KW-1185">Reference proteome</keyword>
<protein>
    <recommendedName>
        <fullName evidence="3">Immunity protein 26 of polymorphic toxin system</fullName>
    </recommendedName>
</protein>
<sequence length="168" mass="19083">MNETPTQERAVRDSIMVKRPTSTPGTFVRIPLTDGSFGYGRVLSDPYVAFYDHRTAEPSSDLDEIGAKPLLFTQAVRLPGHDRWPDIGHRELEGEVAGPVVRFVQDLADFRKCTIFDSEGRERPASPEECVGLERAAVWDPHQIERRLLDTFTGHPNEDEVRLRVRLE</sequence>
<accession>A0A8J3RYT6</accession>
<reference evidence="1" key="1">
    <citation type="submission" date="2021-01" db="EMBL/GenBank/DDBJ databases">
        <title>Whole genome shotgun sequence of Planobispora rosea NBRC 15558.</title>
        <authorList>
            <person name="Komaki H."/>
            <person name="Tamura T."/>
        </authorList>
    </citation>
    <scope>NUCLEOTIDE SEQUENCE</scope>
    <source>
        <strain evidence="1">NBRC 15558</strain>
    </source>
</reference>
<evidence type="ECO:0000313" key="1">
    <source>
        <dbReference type="EMBL" id="GIH85511.1"/>
    </source>
</evidence>
<comment type="caution">
    <text evidence="1">The sequence shown here is derived from an EMBL/GenBank/DDBJ whole genome shotgun (WGS) entry which is preliminary data.</text>
</comment>
<proteinExistence type="predicted"/>